<dbReference type="Gene3D" id="3.30.200.20">
    <property type="entry name" value="Phosphorylase Kinase, domain 1"/>
    <property type="match status" value="1"/>
</dbReference>
<keyword evidence="2" id="KW-0808">Transferase</keyword>
<dbReference type="InterPro" id="IPR011009">
    <property type="entry name" value="Kinase-like_dom_sf"/>
</dbReference>
<feature type="domain" description="Aminoglycoside phosphotransferase" evidence="1">
    <location>
        <begin position="3"/>
        <end position="199"/>
    </location>
</feature>
<keyword evidence="3" id="KW-1185">Reference proteome</keyword>
<dbReference type="Proteomes" id="UP000595564">
    <property type="component" value="Chromosome"/>
</dbReference>
<accession>A0A7R6PF25</accession>
<evidence type="ECO:0000313" key="3">
    <source>
        <dbReference type="Proteomes" id="UP000595564"/>
    </source>
</evidence>
<dbReference type="EMBL" id="AP017470">
    <property type="protein sequence ID" value="BBB32539.1"/>
    <property type="molecule type" value="Genomic_DNA"/>
</dbReference>
<dbReference type="Pfam" id="PF01636">
    <property type="entry name" value="APH"/>
    <property type="match status" value="1"/>
</dbReference>
<gene>
    <name evidence="2" type="primary">amgK</name>
    <name evidence="2" type="ORF">TTHT_0997</name>
</gene>
<dbReference type="GO" id="GO:0016301">
    <property type="term" value="F:kinase activity"/>
    <property type="evidence" value="ECO:0007669"/>
    <property type="project" value="UniProtKB-KW"/>
</dbReference>
<sequence length="281" mass="33244">MEKLKGDASSRQYYRGKGFIRVVYPPEMRDSFFNYLKWYKIYKKYSLPVPELYDADFVNLEMIVEDLGDTNGVDYLNSIKLSINKKRFVEEVYQYIKVIQSIGESEEIEAPTLPAEKELNFFLNHCVGCLIPEEFKDFLEELIEFTLKRIKTIPLKLAHRDYHFRNIMVKNKKVYIIDFQDTLFAPEFYDSASLMFDAYIDLGKIRNIEKDLNELDYRIVALQRNLKALGTFCFFGFKEGKEWFKDSIPNGLNYVKQHLEILNPEFAESWEKLTGKSIKNI</sequence>
<dbReference type="AlphaFoldDB" id="A0A7R6PF25"/>
<dbReference type="InterPro" id="IPR002575">
    <property type="entry name" value="Aminoglycoside_PTrfase"/>
</dbReference>
<proteinExistence type="predicted"/>
<dbReference type="Gene3D" id="3.90.1200.10">
    <property type="match status" value="1"/>
</dbReference>
<keyword evidence="2" id="KW-0418">Kinase</keyword>
<reference evidence="2 3" key="1">
    <citation type="journal article" date="2012" name="Extremophiles">
        <title>Thermotomaculum hydrothermale gen. nov., sp. nov., a novel heterotrophic thermophile within the phylum Acidobacteria from a deep-sea hydrothermal vent chimney in the Southern Okinawa Trough.</title>
        <authorList>
            <person name="Izumi H."/>
            <person name="Nunoura T."/>
            <person name="Miyazaki M."/>
            <person name="Mino S."/>
            <person name="Toki T."/>
            <person name="Takai K."/>
            <person name="Sako Y."/>
            <person name="Sawabe T."/>
            <person name="Nakagawa S."/>
        </authorList>
    </citation>
    <scope>NUCLEOTIDE SEQUENCE [LARGE SCALE GENOMIC DNA]</scope>
    <source>
        <strain evidence="2 3">AC55</strain>
    </source>
</reference>
<organism evidence="2 3">
    <name type="scientific">Thermotomaculum hydrothermale</name>
    <dbReference type="NCBI Taxonomy" id="981385"/>
    <lineage>
        <taxon>Bacteria</taxon>
        <taxon>Pseudomonadati</taxon>
        <taxon>Acidobacteriota</taxon>
        <taxon>Holophagae</taxon>
        <taxon>Thermotomaculales</taxon>
        <taxon>Thermotomaculaceae</taxon>
        <taxon>Thermotomaculum</taxon>
    </lineage>
</organism>
<name>A0A7R6PF25_9BACT</name>
<dbReference type="SUPFAM" id="SSF56112">
    <property type="entry name" value="Protein kinase-like (PK-like)"/>
    <property type="match status" value="1"/>
</dbReference>
<protein>
    <submittedName>
        <fullName evidence="2">Anomeric MurNAc/GlcNAc kinase</fullName>
    </submittedName>
</protein>
<dbReference type="KEGG" id="thyd:TTHT_0997"/>
<evidence type="ECO:0000313" key="2">
    <source>
        <dbReference type="EMBL" id="BBB32539.1"/>
    </source>
</evidence>
<dbReference type="RefSeq" id="WP_201328892.1">
    <property type="nucleotide sequence ID" value="NZ_AP017470.1"/>
</dbReference>
<evidence type="ECO:0000259" key="1">
    <source>
        <dbReference type="Pfam" id="PF01636"/>
    </source>
</evidence>